<protein>
    <recommendedName>
        <fullName evidence="1">Reverse transcriptase domain-containing protein</fullName>
    </recommendedName>
</protein>
<dbReference type="PANTHER" id="PTHR31635:SF196">
    <property type="entry name" value="REVERSE TRANSCRIPTASE DOMAIN-CONTAINING PROTEIN-RELATED"/>
    <property type="match status" value="1"/>
</dbReference>
<keyword evidence="3" id="KW-1185">Reference proteome</keyword>
<proteinExistence type="predicted"/>
<organism evidence="2 3">
    <name type="scientific">Podarcis muralis</name>
    <name type="common">Wall lizard</name>
    <name type="synonym">Lacerta muralis</name>
    <dbReference type="NCBI Taxonomy" id="64176"/>
    <lineage>
        <taxon>Eukaryota</taxon>
        <taxon>Metazoa</taxon>
        <taxon>Chordata</taxon>
        <taxon>Craniata</taxon>
        <taxon>Vertebrata</taxon>
        <taxon>Euteleostomi</taxon>
        <taxon>Lepidosauria</taxon>
        <taxon>Squamata</taxon>
        <taxon>Bifurcata</taxon>
        <taxon>Unidentata</taxon>
        <taxon>Episquamata</taxon>
        <taxon>Laterata</taxon>
        <taxon>Lacertibaenia</taxon>
        <taxon>Lacertidae</taxon>
        <taxon>Podarcis</taxon>
    </lineage>
</organism>
<dbReference type="Pfam" id="PF00078">
    <property type="entry name" value="RVT_1"/>
    <property type="match status" value="1"/>
</dbReference>
<evidence type="ECO:0000313" key="3">
    <source>
        <dbReference type="Proteomes" id="UP000472272"/>
    </source>
</evidence>
<sequence>MEHVDQKIILMGDMNAVVSPDMDRLRDGTNREGKLPKSFFALAENCSLVDIWRLRHPLEKQFTFYSEPNQSLSRIDQIWISKDLCPRVKLIEIRPKVISDHNPLEIKLESLEKRPFRWRLKDYLLDDQKVVETAKEKLTEYFKDNCDKGTKESVIWDASKAVIRGYFIQQNAIKNRNREKNKEEILRQIMANEQKLVQKPNCPKTKEKIKILQTQFATILNREVEWNIKRFRQRNFEFANKPGKWLAWQIKKRKEQGTINKIITDGEERTDPRGIRNEFLNYYRNLYKDQERVAPRKIERFLKEKGGQKIPVEGKQRLNTPIENEEIEEVIRDLKRGKAPGPDGFTAGYYKEMKSILVGPLKKTMNIILKEGEIPETWKEAYITFLPKQDADLTQVKNYRPISLLNTDYKIFAGILAKRLKNVLVDIIHTDQAGFLPGRQMRDNTRHIIDMLEFLSVRIDKQVTMMFIDAEKAFDNVIWNFMLRNLEYMDVGNDFFNGVRAIYTEQKAKLIVNGTVTEEIKIRKGTRQGCPLSPLLFITVLEVLLNSIRQNGNIKGVTLGKNVYKTKAFADDLVVMTEDPITSVEEILKEIESFGEVAGFKLNKKKTKMIYKNVDSRTIEAIQQQSQIETVKKVKYLGIWLTPKNIDLYKNNYEPMWREIKRDLEKWGRLKLSMWGRMNMIKMNVLSRLMFLFQSIPIIKGCRIFKEWQRTISRFIWQGKKPRIQFKLLTEVKERGGFALPDLKLYYEASCLSWLKDWVKLENTELLDLEGFDNYFGWHAYLWKNKMKAHKGFGNHIFRGPLIEVWERYKNVLEPKTPHWLSPLEITSIKTINMRSNWATYNQLVIKVDGKWRTKPYEQIKEYVYDWLHHQQINQMLSRDIKERGYADNDSKFQTEIINNKVKNISKLYRMLLDWNLADEEVKSVMIRWAKDIGHSIQFEDWERLWRDGLNFTACTVIKENVMKMVYRWHLTPMKLSKMYKVDNKCWRCKDAVGSFYHMWWECGKVKLFWEKVYTELKKILKYTFVKKPETFLLGMLRQEIKKEDRRLVYYAVTAARVLIAQRWKQQEIPTTEEWRSKLSEYAELDKLTGKIRYIKDQVFIKDWGKYADYLEGISDGQITLKGFKDAL</sequence>
<dbReference type="InterPro" id="IPR005135">
    <property type="entry name" value="Endo/exonuclease/phosphatase"/>
</dbReference>
<reference evidence="2" key="3">
    <citation type="submission" date="2025-09" db="UniProtKB">
        <authorList>
            <consortium name="Ensembl"/>
        </authorList>
    </citation>
    <scope>IDENTIFICATION</scope>
</reference>
<accession>A0A670HLX5</accession>
<dbReference type="SUPFAM" id="SSF56672">
    <property type="entry name" value="DNA/RNA polymerases"/>
    <property type="match status" value="1"/>
</dbReference>
<dbReference type="AlphaFoldDB" id="A0A670HLX5"/>
<dbReference type="InterPro" id="IPR043502">
    <property type="entry name" value="DNA/RNA_pol_sf"/>
</dbReference>
<reference evidence="2 3" key="1">
    <citation type="journal article" date="2019" name="Proc. Natl. Acad. Sci. U.S.A.">
        <title>Regulatory changes in pterin and carotenoid genes underlie balanced color polymorphisms in the wall lizard.</title>
        <authorList>
            <person name="Andrade P."/>
            <person name="Pinho C."/>
            <person name="Perez I de Lanuza G."/>
            <person name="Afonso S."/>
            <person name="Brejcha J."/>
            <person name="Rubin C.J."/>
            <person name="Wallerman O."/>
            <person name="Pereira P."/>
            <person name="Sabatino S.J."/>
            <person name="Bellati A."/>
            <person name="Pellitteri-Rosa D."/>
            <person name="Bosakova Z."/>
            <person name="Bunikis I."/>
            <person name="Carretero M.A."/>
            <person name="Feiner N."/>
            <person name="Marsik P."/>
            <person name="Pauperio F."/>
            <person name="Salvi D."/>
            <person name="Soler L."/>
            <person name="While G.M."/>
            <person name="Uller T."/>
            <person name="Font E."/>
            <person name="Andersson L."/>
            <person name="Carneiro M."/>
        </authorList>
    </citation>
    <scope>NUCLEOTIDE SEQUENCE</scope>
</reference>
<evidence type="ECO:0000259" key="1">
    <source>
        <dbReference type="PROSITE" id="PS50878"/>
    </source>
</evidence>
<feature type="domain" description="Reverse transcriptase" evidence="1">
    <location>
        <begin position="367"/>
        <end position="641"/>
    </location>
</feature>
<dbReference type="PANTHER" id="PTHR31635">
    <property type="entry name" value="REVERSE TRANSCRIPTASE DOMAIN-CONTAINING PROTEIN-RELATED"/>
    <property type="match status" value="1"/>
</dbReference>
<dbReference type="CDD" id="cd01650">
    <property type="entry name" value="RT_nLTR_like"/>
    <property type="match status" value="1"/>
</dbReference>
<dbReference type="Pfam" id="PF03372">
    <property type="entry name" value="Exo_endo_phos"/>
    <property type="match status" value="1"/>
</dbReference>
<evidence type="ECO:0000313" key="2">
    <source>
        <dbReference type="Ensembl" id="ENSPMRP00000000648.1"/>
    </source>
</evidence>
<name>A0A670HLX5_PODMU</name>
<dbReference type="InterPro" id="IPR000477">
    <property type="entry name" value="RT_dom"/>
</dbReference>
<dbReference type="Gene3D" id="3.60.10.10">
    <property type="entry name" value="Endonuclease/exonuclease/phosphatase"/>
    <property type="match status" value="1"/>
</dbReference>
<dbReference type="Proteomes" id="UP000472272">
    <property type="component" value="Chromosome 4"/>
</dbReference>
<dbReference type="SUPFAM" id="SSF56219">
    <property type="entry name" value="DNase I-like"/>
    <property type="match status" value="1"/>
</dbReference>
<dbReference type="InterPro" id="IPR036691">
    <property type="entry name" value="Endo/exonu/phosph_ase_sf"/>
</dbReference>
<dbReference type="OMA" id="YADNDSK"/>
<dbReference type="GO" id="GO:0003824">
    <property type="term" value="F:catalytic activity"/>
    <property type="evidence" value="ECO:0007669"/>
    <property type="project" value="InterPro"/>
</dbReference>
<reference evidence="2" key="2">
    <citation type="submission" date="2025-08" db="UniProtKB">
        <authorList>
            <consortium name="Ensembl"/>
        </authorList>
    </citation>
    <scope>IDENTIFICATION</scope>
</reference>
<dbReference type="GeneTree" id="ENSGT01150000286916"/>
<dbReference type="Ensembl" id="ENSPMRT00000000681.1">
    <property type="protein sequence ID" value="ENSPMRP00000000648.1"/>
    <property type="gene ID" value="ENSPMRG00000000494.1"/>
</dbReference>
<dbReference type="PROSITE" id="PS50878">
    <property type="entry name" value="RT_POL"/>
    <property type="match status" value="1"/>
</dbReference>